<dbReference type="SUPFAM" id="SSF101941">
    <property type="entry name" value="NAC domain"/>
    <property type="match status" value="1"/>
</dbReference>
<dbReference type="PROSITE" id="PS51005">
    <property type="entry name" value="NAC"/>
    <property type="match status" value="1"/>
</dbReference>
<evidence type="ECO:0000256" key="3">
    <source>
        <dbReference type="ARBA" id="ARBA00023163"/>
    </source>
</evidence>
<gene>
    <name evidence="7" type="ORF">Tco_0992900</name>
</gene>
<comment type="caution">
    <text evidence="7">The sequence shown here is derived from an EMBL/GenBank/DDBJ whole genome shotgun (WGS) entry which is preliminary data.</text>
</comment>
<evidence type="ECO:0000256" key="1">
    <source>
        <dbReference type="ARBA" id="ARBA00023015"/>
    </source>
</evidence>
<dbReference type="InterPro" id="IPR036093">
    <property type="entry name" value="NAC_dom_sf"/>
</dbReference>
<keyword evidence="3" id="KW-0804">Transcription</keyword>
<proteinExistence type="predicted"/>
<dbReference type="Proteomes" id="UP001151760">
    <property type="component" value="Unassembled WGS sequence"/>
</dbReference>
<feature type="domain" description="NAC" evidence="6">
    <location>
        <begin position="1"/>
        <end position="127"/>
    </location>
</feature>
<reference evidence="7" key="2">
    <citation type="submission" date="2022-01" db="EMBL/GenBank/DDBJ databases">
        <authorList>
            <person name="Yamashiro T."/>
            <person name="Shiraishi A."/>
            <person name="Satake H."/>
            <person name="Nakayama K."/>
        </authorList>
    </citation>
    <scope>NUCLEOTIDE SEQUENCE</scope>
</reference>
<accession>A0ABQ5F3E4</accession>
<dbReference type="PANTHER" id="PTHR31744">
    <property type="entry name" value="PROTEIN CUP-SHAPED COTYLEDON 2-RELATED"/>
    <property type="match status" value="1"/>
</dbReference>
<evidence type="ECO:0000256" key="4">
    <source>
        <dbReference type="ARBA" id="ARBA00023242"/>
    </source>
</evidence>
<evidence type="ECO:0000256" key="5">
    <source>
        <dbReference type="SAM" id="MobiDB-lite"/>
    </source>
</evidence>
<evidence type="ECO:0000259" key="6">
    <source>
        <dbReference type="PROSITE" id="PS51005"/>
    </source>
</evidence>
<keyword evidence="4" id="KW-0539">Nucleus</keyword>
<sequence>MLATDYCGFSSQYGWFATDPYILRHVGQVLLQVSFTVQRNPRNVVIADECFQISKIPIDQLTQVKATRRDKAIYSKHDLVGLRKTLVYYKGRAPNGLEQDWIMHEYRLEADKNATSKQIPICTDKAKSTRKTVKTGQTRTQERKSTQKAGRKLSKSKSQLSGLFKGLLQFGGQKDFSVLKYTLAATNVIFKLSLAKTQEGMPHWIEGSTKEMAIYTCYTLKRSTSCLNHGLPDGYRLR</sequence>
<organism evidence="7 8">
    <name type="scientific">Tanacetum coccineum</name>
    <dbReference type="NCBI Taxonomy" id="301880"/>
    <lineage>
        <taxon>Eukaryota</taxon>
        <taxon>Viridiplantae</taxon>
        <taxon>Streptophyta</taxon>
        <taxon>Embryophyta</taxon>
        <taxon>Tracheophyta</taxon>
        <taxon>Spermatophyta</taxon>
        <taxon>Magnoliopsida</taxon>
        <taxon>eudicotyledons</taxon>
        <taxon>Gunneridae</taxon>
        <taxon>Pentapetalae</taxon>
        <taxon>asterids</taxon>
        <taxon>campanulids</taxon>
        <taxon>Asterales</taxon>
        <taxon>Asteraceae</taxon>
        <taxon>Asteroideae</taxon>
        <taxon>Anthemideae</taxon>
        <taxon>Anthemidinae</taxon>
        <taxon>Tanacetum</taxon>
    </lineage>
</organism>
<keyword evidence="8" id="KW-1185">Reference proteome</keyword>
<dbReference type="Gene3D" id="2.170.150.80">
    <property type="entry name" value="NAC domain"/>
    <property type="match status" value="1"/>
</dbReference>
<evidence type="ECO:0000313" key="7">
    <source>
        <dbReference type="EMBL" id="GJT57846.1"/>
    </source>
</evidence>
<dbReference type="PANTHER" id="PTHR31744:SF221">
    <property type="entry name" value="NAC DOMAIN-CONTAINING PROTEIN 43-LIKE"/>
    <property type="match status" value="1"/>
</dbReference>
<evidence type="ECO:0000256" key="2">
    <source>
        <dbReference type="ARBA" id="ARBA00023125"/>
    </source>
</evidence>
<keyword evidence="2" id="KW-0238">DNA-binding</keyword>
<dbReference type="InterPro" id="IPR003441">
    <property type="entry name" value="NAC-dom"/>
</dbReference>
<reference evidence="7" key="1">
    <citation type="journal article" date="2022" name="Int. J. Mol. Sci.">
        <title>Draft Genome of Tanacetum Coccineum: Genomic Comparison of Closely Related Tanacetum-Family Plants.</title>
        <authorList>
            <person name="Yamashiro T."/>
            <person name="Shiraishi A."/>
            <person name="Nakayama K."/>
            <person name="Satake H."/>
        </authorList>
    </citation>
    <scope>NUCLEOTIDE SEQUENCE</scope>
</reference>
<dbReference type="Pfam" id="PF02365">
    <property type="entry name" value="NAM"/>
    <property type="match status" value="1"/>
</dbReference>
<dbReference type="EMBL" id="BQNB010016966">
    <property type="protein sequence ID" value="GJT57846.1"/>
    <property type="molecule type" value="Genomic_DNA"/>
</dbReference>
<protein>
    <submittedName>
        <fullName evidence="7">NAC domain-containing protein 7-like protein</fullName>
    </submittedName>
</protein>
<feature type="region of interest" description="Disordered" evidence="5">
    <location>
        <begin position="128"/>
        <end position="154"/>
    </location>
</feature>
<evidence type="ECO:0000313" key="8">
    <source>
        <dbReference type="Proteomes" id="UP001151760"/>
    </source>
</evidence>
<name>A0ABQ5F3E4_9ASTR</name>
<keyword evidence="1" id="KW-0805">Transcription regulation</keyword>